<dbReference type="AlphaFoldDB" id="A0AA44BDR1"/>
<dbReference type="InterPro" id="IPR002550">
    <property type="entry name" value="CNNM"/>
</dbReference>
<evidence type="ECO:0000256" key="1">
    <source>
        <dbReference type="PROSITE-ProRule" id="PRU01193"/>
    </source>
</evidence>
<dbReference type="Proteomes" id="UP000449710">
    <property type="component" value="Unassembled WGS sequence"/>
</dbReference>
<dbReference type="GO" id="GO:0016020">
    <property type="term" value="C:membrane"/>
    <property type="evidence" value="ECO:0007669"/>
    <property type="project" value="UniProtKB-UniRule"/>
</dbReference>
<feature type="transmembrane region" description="Helical" evidence="2">
    <location>
        <begin position="82"/>
        <end position="101"/>
    </location>
</feature>
<evidence type="ECO:0000313" key="4">
    <source>
        <dbReference type="EMBL" id="NBG88183.1"/>
    </source>
</evidence>
<reference evidence="4 5" key="1">
    <citation type="submission" date="2019-04" db="EMBL/GenBank/DDBJ databases">
        <title>Isachenkonia alkalipeptolytica gen. nov. sp. nov. a new anaerobic, alkiliphilic organothrophic bacterium capable to reduce synthesized ferrihydrite isolated from a soda lake.</title>
        <authorList>
            <person name="Toshchakov S.V."/>
            <person name="Zavarzina D.G."/>
            <person name="Zhilina T.N."/>
            <person name="Kostrikina N.A."/>
            <person name="Kublanov I.V."/>
        </authorList>
    </citation>
    <scope>NUCLEOTIDE SEQUENCE [LARGE SCALE GENOMIC DNA]</scope>
    <source>
        <strain evidence="4 5">Z-1701</strain>
    </source>
</reference>
<comment type="caution">
    <text evidence="4">The sequence shown here is derived from an EMBL/GenBank/DDBJ whole genome shotgun (WGS) entry which is preliminary data.</text>
</comment>
<accession>A0AA44BDR1</accession>
<feature type="transmembrane region" description="Helical" evidence="2">
    <location>
        <begin position="56"/>
        <end position="76"/>
    </location>
</feature>
<gene>
    <name evidence="4" type="ORF">ISALK_06675</name>
</gene>
<keyword evidence="5" id="KW-1185">Reference proteome</keyword>
<dbReference type="Pfam" id="PF01595">
    <property type="entry name" value="CNNM"/>
    <property type="match status" value="1"/>
</dbReference>
<evidence type="ECO:0000259" key="3">
    <source>
        <dbReference type="PROSITE" id="PS51846"/>
    </source>
</evidence>
<feature type="domain" description="CNNM transmembrane" evidence="3">
    <location>
        <begin position="1"/>
        <end position="170"/>
    </location>
</feature>
<keyword evidence="1 2" id="KW-0472">Membrane</keyword>
<keyword evidence="1 2" id="KW-1133">Transmembrane helix</keyword>
<sequence length="335" mass="38163">METITWLGILFCLSQSAILSGSNLAFFSISKMRLELEVNRDNNDAKKVMKLRKNSNFLLVTILWANVAINVLLALLSESVMTGVVAFFFSTILITIVGEILPQAYFTRRALTVAAFLSPLIRVYQIILYPIAKATAWVLDHWLGEEAIEYFKEKDLEELIAMHMKAADSEIQKVEGRGAMNFLSMDDLPLSSEGEPLKSESILKIPFKKGYPVFPEVEKKEGKELIEKIDASRHKWVVLIDQRERPRMVLDADHFLRETMLRPNSNNPLEACHRPIIIREGKTSIGDVLPRFMALGKKRKDHGIDEDVVLLWSDERRIITGSDILERLLRGIAKK</sequence>
<dbReference type="EMBL" id="SUMG01000006">
    <property type="protein sequence ID" value="NBG88183.1"/>
    <property type="molecule type" value="Genomic_DNA"/>
</dbReference>
<protein>
    <submittedName>
        <fullName evidence="4">DUF21 domain-containing protein</fullName>
    </submittedName>
</protein>
<dbReference type="InterPro" id="IPR045095">
    <property type="entry name" value="ACDP"/>
</dbReference>
<evidence type="ECO:0000256" key="2">
    <source>
        <dbReference type="SAM" id="Phobius"/>
    </source>
</evidence>
<dbReference type="PROSITE" id="PS51846">
    <property type="entry name" value="CNNM"/>
    <property type="match status" value="1"/>
</dbReference>
<proteinExistence type="predicted"/>
<dbReference type="PANTHER" id="PTHR12064:SF94">
    <property type="entry name" value="UNEXTENDED PROTEIN"/>
    <property type="match status" value="1"/>
</dbReference>
<dbReference type="RefSeq" id="WP_160720457.1">
    <property type="nucleotide sequence ID" value="NZ_SUMG01000006.1"/>
</dbReference>
<feature type="transmembrane region" description="Helical" evidence="2">
    <location>
        <begin position="6"/>
        <end position="27"/>
    </location>
</feature>
<dbReference type="PANTHER" id="PTHR12064">
    <property type="entry name" value="METAL TRANSPORTER CNNM"/>
    <property type="match status" value="1"/>
</dbReference>
<organism evidence="4 5">
    <name type="scientific">Isachenkonia alkalipeptolytica</name>
    <dbReference type="NCBI Taxonomy" id="2565777"/>
    <lineage>
        <taxon>Bacteria</taxon>
        <taxon>Bacillati</taxon>
        <taxon>Bacillota</taxon>
        <taxon>Clostridia</taxon>
        <taxon>Eubacteriales</taxon>
        <taxon>Clostridiaceae</taxon>
        <taxon>Isachenkonia</taxon>
    </lineage>
</organism>
<name>A0AA44BDR1_9CLOT</name>
<keyword evidence="1 2" id="KW-0812">Transmembrane</keyword>
<dbReference type="GO" id="GO:0010960">
    <property type="term" value="P:magnesium ion homeostasis"/>
    <property type="evidence" value="ECO:0007669"/>
    <property type="project" value="InterPro"/>
</dbReference>
<evidence type="ECO:0000313" key="5">
    <source>
        <dbReference type="Proteomes" id="UP000449710"/>
    </source>
</evidence>